<evidence type="ECO:0000313" key="2">
    <source>
        <dbReference type="EMBL" id="GMA40037.1"/>
    </source>
</evidence>
<dbReference type="Gene3D" id="3.20.20.10">
    <property type="entry name" value="Alanine racemase"/>
    <property type="match status" value="1"/>
</dbReference>
<protein>
    <recommendedName>
        <fullName evidence="4">Alanine racemase N-terminal domain-containing protein</fullName>
    </recommendedName>
</protein>
<organism evidence="2 3">
    <name type="scientific">Mobilicoccus caccae</name>
    <dbReference type="NCBI Taxonomy" id="1859295"/>
    <lineage>
        <taxon>Bacteria</taxon>
        <taxon>Bacillati</taxon>
        <taxon>Actinomycetota</taxon>
        <taxon>Actinomycetes</taxon>
        <taxon>Micrococcales</taxon>
        <taxon>Dermatophilaceae</taxon>
        <taxon>Mobilicoccus</taxon>
    </lineage>
</organism>
<dbReference type="PANTHER" id="PTHR10146:SF14">
    <property type="entry name" value="PYRIDOXAL PHOSPHATE HOMEOSTASIS PROTEIN"/>
    <property type="match status" value="1"/>
</dbReference>
<dbReference type="EMBL" id="BSUO01000001">
    <property type="protein sequence ID" value="GMA40037.1"/>
    <property type="molecule type" value="Genomic_DNA"/>
</dbReference>
<accession>A0ABQ6IS99</accession>
<keyword evidence="1" id="KW-0663">Pyridoxal phosphate</keyword>
<keyword evidence="3" id="KW-1185">Reference proteome</keyword>
<dbReference type="InterPro" id="IPR011078">
    <property type="entry name" value="PyrdxlP_homeostasis"/>
</dbReference>
<comment type="caution">
    <text evidence="2">The sequence shown here is derived from an EMBL/GenBank/DDBJ whole genome shotgun (WGS) entry which is preliminary data.</text>
</comment>
<dbReference type="SUPFAM" id="SSF51419">
    <property type="entry name" value="PLP-binding barrel"/>
    <property type="match status" value="1"/>
</dbReference>
<gene>
    <name evidence="2" type="ORF">GCM10025883_20820</name>
</gene>
<name>A0ABQ6IS99_9MICO</name>
<evidence type="ECO:0000256" key="1">
    <source>
        <dbReference type="ARBA" id="ARBA00022898"/>
    </source>
</evidence>
<evidence type="ECO:0000313" key="3">
    <source>
        <dbReference type="Proteomes" id="UP001157126"/>
    </source>
</evidence>
<dbReference type="PANTHER" id="PTHR10146">
    <property type="entry name" value="PROLINE SYNTHETASE CO-TRANSCRIBED BACTERIAL HOMOLOG PROTEIN"/>
    <property type="match status" value="1"/>
</dbReference>
<evidence type="ECO:0008006" key="4">
    <source>
        <dbReference type="Google" id="ProtNLM"/>
    </source>
</evidence>
<reference evidence="3" key="1">
    <citation type="journal article" date="2019" name="Int. J. Syst. Evol. Microbiol.">
        <title>The Global Catalogue of Microorganisms (GCM) 10K type strain sequencing project: providing services to taxonomists for standard genome sequencing and annotation.</title>
        <authorList>
            <consortium name="The Broad Institute Genomics Platform"/>
            <consortium name="The Broad Institute Genome Sequencing Center for Infectious Disease"/>
            <person name="Wu L."/>
            <person name="Ma J."/>
        </authorList>
    </citation>
    <scope>NUCLEOTIDE SEQUENCE [LARGE SCALE GENOMIC DNA]</scope>
    <source>
        <strain evidence="3">NBRC 113072</strain>
    </source>
</reference>
<dbReference type="Proteomes" id="UP001157126">
    <property type="component" value="Unassembled WGS sequence"/>
</dbReference>
<dbReference type="InterPro" id="IPR029066">
    <property type="entry name" value="PLP-binding_barrel"/>
</dbReference>
<sequence length="74" mass="7735">MLTLRGVMAVAPLGADPDEAFTRLADLHRRLLLDHPDATWISAGMSGDLEAALAHGATHVRVGSAILGGRPPAR</sequence>
<proteinExistence type="predicted"/>